<dbReference type="EMBL" id="PSQE01000005">
    <property type="protein sequence ID" value="RHN57239.1"/>
    <property type="molecule type" value="Genomic_DNA"/>
</dbReference>
<organism evidence="1 2">
    <name type="scientific">Medicago truncatula</name>
    <name type="common">Barrel medic</name>
    <name type="synonym">Medicago tribuloides</name>
    <dbReference type="NCBI Taxonomy" id="3880"/>
    <lineage>
        <taxon>Eukaryota</taxon>
        <taxon>Viridiplantae</taxon>
        <taxon>Streptophyta</taxon>
        <taxon>Embryophyta</taxon>
        <taxon>Tracheophyta</taxon>
        <taxon>Spermatophyta</taxon>
        <taxon>Magnoliopsida</taxon>
        <taxon>eudicotyledons</taxon>
        <taxon>Gunneridae</taxon>
        <taxon>Pentapetalae</taxon>
        <taxon>rosids</taxon>
        <taxon>fabids</taxon>
        <taxon>Fabales</taxon>
        <taxon>Fabaceae</taxon>
        <taxon>Papilionoideae</taxon>
        <taxon>50 kb inversion clade</taxon>
        <taxon>NPAAA clade</taxon>
        <taxon>Hologalegina</taxon>
        <taxon>IRL clade</taxon>
        <taxon>Trifolieae</taxon>
        <taxon>Medicago</taxon>
    </lineage>
</organism>
<protein>
    <submittedName>
        <fullName evidence="1">Uncharacterized protein</fullName>
    </submittedName>
</protein>
<comment type="caution">
    <text evidence="1">The sequence shown here is derived from an EMBL/GenBank/DDBJ whole genome shotgun (WGS) entry which is preliminary data.</text>
</comment>
<dbReference type="AlphaFoldDB" id="A0A396HVA5"/>
<name>A0A396HVA5_MEDTR</name>
<accession>A0A396HVA5</accession>
<evidence type="ECO:0000313" key="1">
    <source>
        <dbReference type="EMBL" id="RHN57239.1"/>
    </source>
</evidence>
<reference evidence="2" key="1">
    <citation type="journal article" date="2018" name="Nat. Plants">
        <title>Whole-genome landscape of Medicago truncatula symbiotic genes.</title>
        <authorList>
            <person name="Pecrix Y."/>
            <person name="Staton S.E."/>
            <person name="Sallet E."/>
            <person name="Lelandais-Briere C."/>
            <person name="Moreau S."/>
            <person name="Carrere S."/>
            <person name="Blein T."/>
            <person name="Jardinaud M.F."/>
            <person name="Latrasse D."/>
            <person name="Zouine M."/>
            <person name="Zahm M."/>
            <person name="Kreplak J."/>
            <person name="Mayjonade B."/>
            <person name="Satge C."/>
            <person name="Perez M."/>
            <person name="Cauet S."/>
            <person name="Marande W."/>
            <person name="Chantry-Darmon C."/>
            <person name="Lopez-Roques C."/>
            <person name="Bouchez O."/>
            <person name="Berard A."/>
            <person name="Debelle F."/>
            <person name="Munos S."/>
            <person name="Bendahmane A."/>
            <person name="Berges H."/>
            <person name="Niebel A."/>
            <person name="Buitink J."/>
            <person name="Frugier F."/>
            <person name="Benhamed M."/>
            <person name="Crespi M."/>
            <person name="Gouzy J."/>
            <person name="Gamas P."/>
        </authorList>
    </citation>
    <scope>NUCLEOTIDE SEQUENCE [LARGE SCALE GENOMIC DNA]</scope>
    <source>
        <strain evidence="2">cv. Jemalong A17</strain>
    </source>
</reference>
<dbReference type="Gramene" id="rna32752">
    <property type="protein sequence ID" value="RHN57239.1"/>
    <property type="gene ID" value="gene32752"/>
</dbReference>
<gene>
    <name evidence="1" type="ORF">MtrunA17_Chr5g0438211</name>
</gene>
<dbReference type="Proteomes" id="UP000265566">
    <property type="component" value="Chromosome 5"/>
</dbReference>
<proteinExistence type="predicted"/>
<evidence type="ECO:0000313" key="2">
    <source>
        <dbReference type="Proteomes" id="UP000265566"/>
    </source>
</evidence>
<sequence length="48" mass="5579">MFGVSLFVRGMVLRTRIDLICGGKFITCGVHGKARHFFILFFHFYLLI</sequence>